<reference evidence="1 2" key="1">
    <citation type="submission" date="2019-12" db="EMBL/GenBank/DDBJ databases">
        <title>Genome sequencing and assembly of endphytes of Porphyra tenera.</title>
        <authorList>
            <person name="Park J.M."/>
            <person name="Shin R."/>
            <person name="Jo S.H."/>
        </authorList>
    </citation>
    <scope>NUCLEOTIDE SEQUENCE [LARGE SCALE GENOMIC DNA]</scope>
    <source>
        <strain evidence="1 2">GPM3</strain>
    </source>
</reference>
<dbReference type="AlphaFoldDB" id="A0AAP9NQT8"/>
<dbReference type="EMBL" id="CP054580">
    <property type="protein sequence ID" value="QKS26565.1"/>
    <property type="molecule type" value="Genomic_DNA"/>
</dbReference>
<evidence type="ECO:0000313" key="2">
    <source>
        <dbReference type="Proteomes" id="UP000509761"/>
    </source>
</evidence>
<accession>A0AAP9NQT8</accession>
<name>A0AAP9NQT8_9GAMM</name>
<proteinExistence type="predicted"/>
<organism evidence="1 2">
    <name type="scientific">Vreelandella titanicae</name>
    <dbReference type="NCBI Taxonomy" id="664683"/>
    <lineage>
        <taxon>Bacteria</taxon>
        <taxon>Pseudomonadati</taxon>
        <taxon>Pseudomonadota</taxon>
        <taxon>Gammaproteobacteria</taxon>
        <taxon>Oceanospirillales</taxon>
        <taxon>Halomonadaceae</taxon>
        <taxon>Vreelandella</taxon>
    </lineage>
</organism>
<dbReference type="RefSeq" id="WP_174788375.1">
    <property type="nucleotide sequence ID" value="NZ_CP054580.1"/>
</dbReference>
<sequence>MQILNWMTSDMSNAQTSPIDMPTAVENYSLHEFASMNDLRIGLPEANQITYATSTSDFIAEDSYFCIG</sequence>
<protein>
    <submittedName>
        <fullName evidence="1">Uncharacterized protein</fullName>
    </submittedName>
</protein>
<gene>
    <name evidence="1" type="ORF">FX987_04374</name>
</gene>
<dbReference type="Proteomes" id="UP000509761">
    <property type="component" value="Chromosome"/>
</dbReference>
<evidence type="ECO:0000313" key="1">
    <source>
        <dbReference type="EMBL" id="QKS26565.1"/>
    </source>
</evidence>
<keyword evidence="2" id="KW-1185">Reference proteome</keyword>